<dbReference type="EMBL" id="VDUW01000006">
    <property type="protein sequence ID" value="TXL63939.1"/>
    <property type="molecule type" value="Genomic_DNA"/>
</dbReference>
<sequence>MEISVSLDEKVRELIKRKGNVLTVSRLDLNDCCVPTDELWTEYKAPENLNHYYVVKDHSCHFFIQRGLNFRNNQVELKTFGIKPFKTIRVEGLIRF</sequence>
<dbReference type="RefSeq" id="WP_147667476.1">
    <property type="nucleotide sequence ID" value="NZ_VDUW01000006.1"/>
</dbReference>
<dbReference type="OrthoDB" id="2908228at2"/>
<gene>
    <name evidence="1" type="ORF">FHP05_09605</name>
</gene>
<dbReference type="AlphaFoldDB" id="A0A5C8NQC4"/>
<keyword evidence="2" id="KW-1185">Reference proteome</keyword>
<protein>
    <submittedName>
        <fullName evidence="1">Uncharacterized protein</fullName>
    </submittedName>
</protein>
<comment type="caution">
    <text evidence="1">The sequence shown here is derived from an EMBL/GenBank/DDBJ whole genome shotgun (WGS) entry which is preliminary data.</text>
</comment>
<accession>A0A5C8NQC4</accession>
<evidence type="ECO:0000313" key="1">
    <source>
        <dbReference type="EMBL" id="TXL63939.1"/>
    </source>
</evidence>
<evidence type="ECO:0000313" key="2">
    <source>
        <dbReference type="Proteomes" id="UP000321574"/>
    </source>
</evidence>
<organism evidence="1 2">
    <name type="scientific">Cerasibacillus terrae</name>
    <dbReference type="NCBI Taxonomy" id="2498845"/>
    <lineage>
        <taxon>Bacteria</taxon>
        <taxon>Bacillati</taxon>
        <taxon>Bacillota</taxon>
        <taxon>Bacilli</taxon>
        <taxon>Bacillales</taxon>
        <taxon>Bacillaceae</taxon>
        <taxon>Cerasibacillus</taxon>
    </lineage>
</organism>
<reference evidence="1 2" key="1">
    <citation type="submission" date="2019-06" db="EMBL/GenBank/DDBJ databases">
        <title>Cerasibacillus sp. nov., isolated from maize field.</title>
        <authorList>
            <person name="Lin S.-Y."/>
            <person name="Tsai C.-F."/>
            <person name="Young C.-C."/>
        </authorList>
    </citation>
    <scope>NUCLEOTIDE SEQUENCE [LARGE SCALE GENOMIC DNA]</scope>
    <source>
        <strain evidence="1 2">CC-CFT480</strain>
    </source>
</reference>
<dbReference type="Proteomes" id="UP000321574">
    <property type="component" value="Unassembled WGS sequence"/>
</dbReference>
<proteinExistence type="predicted"/>
<name>A0A5C8NQC4_9BACI</name>